<evidence type="ECO:0000313" key="2">
    <source>
        <dbReference type="Proteomes" id="UP000231632"/>
    </source>
</evidence>
<organism evidence="1 2">
    <name type="scientific">Mariprofundus micogutta</name>
    <dbReference type="NCBI Taxonomy" id="1921010"/>
    <lineage>
        <taxon>Bacteria</taxon>
        <taxon>Pseudomonadati</taxon>
        <taxon>Pseudomonadota</taxon>
        <taxon>Candidatius Mariprofundia</taxon>
        <taxon>Mariprofundales</taxon>
        <taxon>Mariprofundaceae</taxon>
        <taxon>Mariprofundus</taxon>
    </lineage>
</organism>
<protein>
    <submittedName>
        <fullName evidence="1">Uncharacterized protein</fullName>
    </submittedName>
</protein>
<name>A0A1L8CM87_9PROT</name>
<evidence type="ECO:0000313" key="1">
    <source>
        <dbReference type="EMBL" id="GAV20016.1"/>
    </source>
</evidence>
<sequence length="30" mass="3653">MLAKFALHFTMQDYSVMQPIDLKRIFECYL</sequence>
<comment type="caution">
    <text evidence="1">The sequence shown here is derived from an EMBL/GenBank/DDBJ whole genome shotgun (WGS) entry which is preliminary data.</text>
</comment>
<dbReference type="Proteomes" id="UP000231632">
    <property type="component" value="Unassembled WGS sequence"/>
</dbReference>
<accession>A0A1L8CM87</accession>
<dbReference type="AlphaFoldDB" id="A0A1L8CM87"/>
<keyword evidence="2" id="KW-1185">Reference proteome</keyword>
<dbReference type="EMBL" id="BDFD01000006">
    <property type="protein sequence ID" value="GAV20016.1"/>
    <property type="molecule type" value="Genomic_DNA"/>
</dbReference>
<gene>
    <name evidence="1" type="ORF">MMIC_P0977</name>
</gene>
<proteinExistence type="predicted"/>
<dbReference type="STRING" id="1921010.MMIC_P0977"/>
<reference evidence="1 2" key="1">
    <citation type="journal article" date="2017" name="Arch. Microbiol.">
        <title>Mariprofundus micogutta sp. nov., a novel iron-oxidizing zetaproteobacterium isolated from a deep-sea hydrothermal field at the Bayonnaise knoll of the Izu-Ogasawara arc, and a description of Mariprofundales ord. nov. and Zetaproteobacteria classis nov.</title>
        <authorList>
            <person name="Makita H."/>
            <person name="Tanaka E."/>
            <person name="Mitsunobu S."/>
            <person name="Miyazaki M."/>
            <person name="Nunoura T."/>
            <person name="Uematsu K."/>
            <person name="Takaki Y."/>
            <person name="Nishi S."/>
            <person name="Shimamura S."/>
            <person name="Takai K."/>
        </authorList>
    </citation>
    <scope>NUCLEOTIDE SEQUENCE [LARGE SCALE GENOMIC DNA]</scope>
    <source>
        <strain evidence="1 2">ET2</strain>
    </source>
</reference>